<protein>
    <submittedName>
        <fullName evidence="1">(rape) hypothetical protein</fullName>
    </submittedName>
</protein>
<organism evidence="1">
    <name type="scientific">Brassica napus</name>
    <name type="common">Rape</name>
    <dbReference type="NCBI Taxonomy" id="3708"/>
    <lineage>
        <taxon>Eukaryota</taxon>
        <taxon>Viridiplantae</taxon>
        <taxon>Streptophyta</taxon>
        <taxon>Embryophyta</taxon>
        <taxon>Tracheophyta</taxon>
        <taxon>Spermatophyta</taxon>
        <taxon>Magnoliopsida</taxon>
        <taxon>eudicotyledons</taxon>
        <taxon>Gunneridae</taxon>
        <taxon>Pentapetalae</taxon>
        <taxon>rosids</taxon>
        <taxon>malvids</taxon>
        <taxon>Brassicales</taxon>
        <taxon>Brassicaceae</taxon>
        <taxon>Brassiceae</taxon>
        <taxon>Brassica</taxon>
    </lineage>
</organism>
<gene>
    <name evidence="1" type="ORF">DARMORV10_C04P12050.1</name>
</gene>
<name>A0A816J708_BRANA</name>
<reference evidence="1" key="1">
    <citation type="submission" date="2021-01" db="EMBL/GenBank/DDBJ databases">
        <authorList>
            <consortium name="Genoscope - CEA"/>
            <person name="William W."/>
        </authorList>
    </citation>
    <scope>NUCLEOTIDE SEQUENCE</scope>
</reference>
<dbReference type="Gramene" id="CDX84157">
    <property type="protein sequence ID" value="CDX84157"/>
    <property type="gene ID" value="GSBRNA2T00141178001"/>
</dbReference>
<sequence length="63" mass="7096">MSRQLLSNNGFQLFKQSDVDAPISNSLKQVDLAWEELRLPAFCQILAFGAAGCLRGWLWWVVG</sequence>
<accession>A0A816J708</accession>
<dbReference type="AlphaFoldDB" id="A0A816J708"/>
<dbReference type="Proteomes" id="UP001295469">
    <property type="component" value="Chromosome C04"/>
</dbReference>
<proteinExistence type="predicted"/>
<dbReference type="EMBL" id="HG994368">
    <property type="protein sequence ID" value="CAF1815139.1"/>
    <property type="molecule type" value="Genomic_DNA"/>
</dbReference>
<evidence type="ECO:0000313" key="1">
    <source>
        <dbReference type="EMBL" id="CAF1815139.1"/>
    </source>
</evidence>